<dbReference type="InterPro" id="IPR018513">
    <property type="entry name" value="Cell_synthase_bac"/>
</dbReference>
<evidence type="ECO:0000313" key="8">
    <source>
        <dbReference type="EMBL" id="UJF36085.1"/>
    </source>
</evidence>
<comment type="subcellular location">
    <subcellularLocation>
        <location evidence="1">Cell membrane</location>
        <topology evidence="1">Single-pass membrane protein</topology>
    </subcellularLocation>
</comment>
<accession>A0ABY3SSI9</accession>
<evidence type="ECO:0000256" key="2">
    <source>
        <dbReference type="ARBA" id="ARBA00022475"/>
    </source>
</evidence>
<feature type="signal peptide" evidence="7">
    <location>
        <begin position="1"/>
        <end position="26"/>
    </location>
</feature>
<dbReference type="PANTHER" id="PTHR39083">
    <property type="entry name" value="CYCLIC DI-GMP-BINDING PROTEIN"/>
    <property type="match status" value="1"/>
</dbReference>
<evidence type="ECO:0000256" key="3">
    <source>
        <dbReference type="ARBA" id="ARBA00022692"/>
    </source>
</evidence>
<keyword evidence="7" id="KW-0732">Signal</keyword>
<keyword evidence="9" id="KW-1185">Reference proteome</keyword>
<evidence type="ECO:0000313" key="9">
    <source>
        <dbReference type="Proteomes" id="UP001649230"/>
    </source>
</evidence>
<name>A0ABY3SSI9_9BACL</name>
<evidence type="ECO:0000256" key="7">
    <source>
        <dbReference type="SAM" id="SignalP"/>
    </source>
</evidence>
<dbReference type="Pfam" id="PF03170">
    <property type="entry name" value="BcsB"/>
    <property type="match status" value="1"/>
</dbReference>
<feature type="transmembrane region" description="Helical" evidence="6">
    <location>
        <begin position="662"/>
        <end position="684"/>
    </location>
</feature>
<evidence type="ECO:0000256" key="4">
    <source>
        <dbReference type="ARBA" id="ARBA00022989"/>
    </source>
</evidence>
<reference evidence="8 9" key="1">
    <citation type="journal article" date="2024" name="Int. J. Syst. Evol. Microbiol.">
        <title>Paenibacillus hexagrammi sp. nov., a novel bacterium isolated from the gut content of Hexagrammos agrammus.</title>
        <authorList>
            <person name="Jung H.K."/>
            <person name="Kim D.G."/>
            <person name="Zin H."/>
            <person name="Park J."/>
            <person name="Jung H."/>
            <person name="Kim Y.O."/>
            <person name="Kong H.J."/>
            <person name="Kim J.W."/>
            <person name="Kim Y.S."/>
        </authorList>
    </citation>
    <scope>NUCLEOTIDE SEQUENCE [LARGE SCALE GENOMIC DNA]</scope>
    <source>
        <strain evidence="8 9">YPD9-1</strain>
    </source>
</reference>
<dbReference type="EMBL" id="CP090978">
    <property type="protein sequence ID" value="UJF36085.1"/>
    <property type="molecule type" value="Genomic_DNA"/>
</dbReference>
<evidence type="ECO:0000256" key="1">
    <source>
        <dbReference type="ARBA" id="ARBA00004162"/>
    </source>
</evidence>
<protein>
    <submittedName>
        <fullName evidence="8">Cellulose biosynthesis cyclic di-GMP-binding regulatory protein BcsB</fullName>
    </submittedName>
</protein>
<organism evidence="8 9">
    <name type="scientific">Paenibacillus hexagrammi</name>
    <dbReference type="NCBI Taxonomy" id="2908839"/>
    <lineage>
        <taxon>Bacteria</taxon>
        <taxon>Bacillati</taxon>
        <taxon>Bacillota</taxon>
        <taxon>Bacilli</taxon>
        <taxon>Bacillales</taxon>
        <taxon>Paenibacillaceae</taxon>
        <taxon>Paenibacillus</taxon>
    </lineage>
</organism>
<dbReference type="Proteomes" id="UP001649230">
    <property type="component" value="Chromosome"/>
</dbReference>
<proteinExistence type="predicted"/>
<keyword evidence="3 6" id="KW-0812">Transmembrane</keyword>
<evidence type="ECO:0000256" key="5">
    <source>
        <dbReference type="ARBA" id="ARBA00023136"/>
    </source>
</evidence>
<dbReference type="PANTHER" id="PTHR39083:SF1">
    <property type="entry name" value="CYCLIC DI-GMP-BINDING PROTEIN"/>
    <property type="match status" value="1"/>
</dbReference>
<evidence type="ECO:0000256" key="6">
    <source>
        <dbReference type="SAM" id="Phobius"/>
    </source>
</evidence>
<dbReference type="RefSeq" id="WP_235122640.1">
    <property type="nucleotide sequence ID" value="NZ_CP090978.1"/>
</dbReference>
<keyword evidence="2" id="KW-1003">Cell membrane</keyword>
<keyword evidence="5 6" id="KW-0472">Membrane</keyword>
<keyword evidence="4 6" id="KW-1133">Transmembrane helix</keyword>
<feature type="chain" id="PRO_5046014283" evidence="7">
    <location>
        <begin position="27"/>
        <end position="695"/>
    </location>
</feature>
<gene>
    <name evidence="8" type="ORF">L0M14_14020</name>
</gene>
<dbReference type="Gene3D" id="2.60.120.260">
    <property type="entry name" value="Galactose-binding domain-like"/>
    <property type="match status" value="2"/>
</dbReference>
<sequence>MMRIRTIWIAALSLLLLFLQLSPVFAEDGLTASQRQYQTNFSDTSLSGGMTYTQQYFQVESYWDVASVDVHLDYTISQLTQNDRSSITLQMNGTPFYSFRPTSEAAGQQQITVNVPVELLIQGVNTLTIQGHLETTSPAAIMACVPIDTRDNWLQIAKSSRVNVNYTQHPIQLRIRDFNTRFIGLDTVKEGLSVIAVPEGSSPEELEAATYVLAGFARANPVSDKPIPLIAYDTGKLQGKQAVVMVSLYENLPAELKSQVASADVNNQAIIQLVTESDQPILLITSVDPGMLIKAARLAANQSLLSQIDSASKQVDSSTEVDTPPAEVSRNVSLTETGDKLVGDRHREKSYFIALPGNRSIADATKLSVKFRYARNLDFDRSLVTVLVNDTPIGSKKLSTELADGDHMDLIIPKTLNISGNFTVKLAFDLELKNGGCIENQEQMPWAFVEKDSMLQLNTKDRADLLFNNYPYPFLRDGSFNQVAVILPKEHDAYLFQTLTNVFNLLGRYAQTNTGEVLYYTDSVDAKLLKGRQIIAIGSYQSNQAIRDNNDKLYFQYDENGRGFVSNEKMSIESGYGTRIGTLQLINSPYENGYGMLAVTGSASEYTYLASKLIGSEGTLWQVFGDGAVTDKDGHVQAFRFKQIATAEPSTVLSDIVQRVDVLGFMAAAVLVAVLILFSLLLMVRKYRRMRGNRR</sequence>